<organism evidence="8 9">
    <name type="scientific">Marinobacterium lutimaris</name>
    <dbReference type="NCBI Taxonomy" id="568106"/>
    <lineage>
        <taxon>Bacteria</taxon>
        <taxon>Pseudomonadati</taxon>
        <taxon>Pseudomonadota</taxon>
        <taxon>Gammaproteobacteria</taxon>
        <taxon>Oceanospirillales</taxon>
        <taxon>Oceanospirillaceae</taxon>
        <taxon>Marinobacterium</taxon>
    </lineage>
</organism>
<evidence type="ECO:0000256" key="6">
    <source>
        <dbReference type="RuleBase" id="RU003983"/>
    </source>
</evidence>
<proteinExistence type="inferred from homology"/>
<reference evidence="8 9" key="1">
    <citation type="submission" date="2016-10" db="EMBL/GenBank/DDBJ databases">
        <authorList>
            <person name="de Groot N.N."/>
        </authorList>
    </citation>
    <scope>NUCLEOTIDE SEQUENCE [LARGE SCALE GENOMIC DNA]</scope>
    <source>
        <strain evidence="8 9">DSM 22012</strain>
    </source>
</reference>
<dbReference type="AlphaFoldDB" id="A0A1H5XJ18"/>
<dbReference type="PROSITE" id="PS51257">
    <property type="entry name" value="PROKAR_LIPOPROTEIN"/>
    <property type="match status" value="1"/>
</dbReference>
<dbReference type="GO" id="GO:0046872">
    <property type="term" value="F:metal ion binding"/>
    <property type="evidence" value="ECO:0007669"/>
    <property type="project" value="UniProtKB-KW"/>
</dbReference>
<evidence type="ECO:0000313" key="9">
    <source>
        <dbReference type="Proteomes" id="UP000236745"/>
    </source>
</evidence>
<dbReference type="PANTHER" id="PTHR22726">
    <property type="entry name" value="METALLOENDOPEPTIDASE OMA1"/>
    <property type="match status" value="1"/>
</dbReference>
<keyword evidence="2" id="KW-0479">Metal-binding</keyword>
<dbReference type="PANTHER" id="PTHR22726:SF24">
    <property type="entry name" value="M48 FAMILY METALLOPEPTIDASE"/>
    <property type="match status" value="1"/>
</dbReference>
<keyword evidence="3 6" id="KW-0378">Hydrolase</keyword>
<evidence type="ECO:0000256" key="3">
    <source>
        <dbReference type="ARBA" id="ARBA00022801"/>
    </source>
</evidence>
<dbReference type="EMBL" id="FNVQ01000001">
    <property type="protein sequence ID" value="SEG11623.1"/>
    <property type="molecule type" value="Genomic_DNA"/>
</dbReference>
<feature type="domain" description="Peptidase M48" evidence="7">
    <location>
        <begin position="70"/>
        <end position="254"/>
    </location>
</feature>
<dbReference type="Pfam" id="PF01435">
    <property type="entry name" value="Peptidase_M48"/>
    <property type="match status" value="1"/>
</dbReference>
<evidence type="ECO:0000256" key="4">
    <source>
        <dbReference type="ARBA" id="ARBA00022833"/>
    </source>
</evidence>
<keyword evidence="9" id="KW-1185">Reference proteome</keyword>
<evidence type="ECO:0000313" key="8">
    <source>
        <dbReference type="EMBL" id="SEG11623.1"/>
    </source>
</evidence>
<evidence type="ECO:0000259" key="7">
    <source>
        <dbReference type="Pfam" id="PF01435"/>
    </source>
</evidence>
<dbReference type="OrthoDB" id="9810445at2"/>
<name>A0A1H5XJ18_9GAMM</name>
<dbReference type="GO" id="GO:0051603">
    <property type="term" value="P:proteolysis involved in protein catabolic process"/>
    <property type="evidence" value="ECO:0007669"/>
    <property type="project" value="TreeGrafter"/>
</dbReference>
<keyword evidence="5 6" id="KW-0482">Metalloprotease</keyword>
<evidence type="ECO:0000256" key="5">
    <source>
        <dbReference type="ARBA" id="ARBA00023049"/>
    </source>
</evidence>
<dbReference type="Gene3D" id="3.30.2010.10">
    <property type="entry name" value="Metalloproteases ('zincins'), catalytic domain"/>
    <property type="match status" value="1"/>
</dbReference>
<dbReference type="GO" id="GO:0016020">
    <property type="term" value="C:membrane"/>
    <property type="evidence" value="ECO:0007669"/>
    <property type="project" value="TreeGrafter"/>
</dbReference>
<evidence type="ECO:0000256" key="1">
    <source>
        <dbReference type="ARBA" id="ARBA00022670"/>
    </source>
</evidence>
<dbReference type="InterPro" id="IPR001915">
    <property type="entry name" value="Peptidase_M48"/>
</dbReference>
<dbReference type="GO" id="GO:0004222">
    <property type="term" value="F:metalloendopeptidase activity"/>
    <property type="evidence" value="ECO:0007669"/>
    <property type="project" value="InterPro"/>
</dbReference>
<evidence type="ECO:0000256" key="2">
    <source>
        <dbReference type="ARBA" id="ARBA00022723"/>
    </source>
</evidence>
<keyword evidence="1 6" id="KW-0645">Protease</keyword>
<accession>A0A1H5XJ18</accession>
<comment type="similarity">
    <text evidence="6">Belongs to the peptidase M48 family.</text>
</comment>
<gene>
    <name evidence="8" type="ORF">SAMN05444390_1011402</name>
</gene>
<keyword evidence="4 6" id="KW-0862">Zinc</keyword>
<dbReference type="InterPro" id="IPR051156">
    <property type="entry name" value="Mito/Outer_Membr_Metalloprot"/>
</dbReference>
<dbReference type="Proteomes" id="UP000236745">
    <property type="component" value="Unassembled WGS sequence"/>
</dbReference>
<dbReference type="RefSeq" id="WP_104002310.1">
    <property type="nucleotide sequence ID" value="NZ_FNVQ01000001.1"/>
</dbReference>
<dbReference type="CDD" id="cd07331">
    <property type="entry name" value="M48C_Oma1_like"/>
    <property type="match status" value="1"/>
</dbReference>
<protein>
    <submittedName>
        <fullName evidence="8">Peptidase family M48</fullName>
    </submittedName>
</protein>
<sequence>MNLSAKPLARFFRTTFFPLLGGALLAGCATSPTGESTLLLNSPTQMNAIGEQSFEQIKAKTPIDSGDKVNRYVRCVSEALIDRIPASYGLQSEQWEIRVFKDDAVNAFAVPGGKIGVYTGMLKMVDNQDQLAAVIGHEISHVLAQHSNARLSQQQVTSTGLNLANLLLTNRVEAGTQQALMSAMGLGAEYGVILPYSRSHEREADVLGQDLMADAGFDPREASSLWRKMAAEGGSAPPEFMSTHPAPTSRVTILGDRVNELLPIYQQARAQGRAPQCDALR</sequence>
<comment type="cofactor">
    <cofactor evidence="6">
        <name>Zn(2+)</name>
        <dbReference type="ChEBI" id="CHEBI:29105"/>
    </cofactor>
    <text evidence="6">Binds 1 zinc ion per subunit.</text>
</comment>